<dbReference type="EMBL" id="LNJQ01000004">
    <property type="protein sequence ID" value="KWZ39048.1"/>
    <property type="molecule type" value="Genomic_DNA"/>
</dbReference>
<keyword evidence="2" id="KW-1185">Reference proteome</keyword>
<name>A0ABR5T767_9BURK</name>
<protein>
    <submittedName>
        <fullName evidence="1">Uncharacterized protein</fullName>
    </submittedName>
</protein>
<dbReference type="Proteomes" id="UP000070255">
    <property type="component" value="Unassembled WGS sequence"/>
</dbReference>
<evidence type="ECO:0000313" key="2">
    <source>
        <dbReference type="Proteomes" id="UP000070255"/>
    </source>
</evidence>
<evidence type="ECO:0000313" key="1">
    <source>
        <dbReference type="EMBL" id="KWZ39048.1"/>
    </source>
</evidence>
<gene>
    <name evidence="1" type="ORF">WS72_30235</name>
</gene>
<sequence>MKQAGDAHPDSISPQLPFPGRLVCVSSRRRPDAHEPLTLERLSRARRSNVSTNPAGSRLIAAMLADMRADMCALYRARSMRRTGSSRQACSIRCRLP</sequence>
<accession>A0ABR5T767</accession>
<reference evidence="1 2" key="1">
    <citation type="submission" date="2015-11" db="EMBL/GenBank/DDBJ databases">
        <authorList>
            <person name="Sahl J."/>
            <person name="Wagner D."/>
            <person name="Keim P."/>
        </authorList>
    </citation>
    <scope>NUCLEOTIDE SEQUENCE [LARGE SCALE GENOMIC DNA]</scope>
    <source>
        <strain evidence="1 2">BDU18</strain>
    </source>
</reference>
<proteinExistence type="predicted"/>
<organism evidence="1 2">
    <name type="scientific">Burkholderia savannae</name>
    <dbReference type="NCBI Taxonomy" id="1637837"/>
    <lineage>
        <taxon>Bacteria</taxon>
        <taxon>Pseudomonadati</taxon>
        <taxon>Pseudomonadota</taxon>
        <taxon>Betaproteobacteria</taxon>
        <taxon>Burkholderiales</taxon>
        <taxon>Burkholderiaceae</taxon>
        <taxon>Burkholderia</taxon>
        <taxon>pseudomallei group</taxon>
    </lineage>
</organism>
<comment type="caution">
    <text evidence="1">The sequence shown here is derived from an EMBL/GenBank/DDBJ whole genome shotgun (WGS) entry which is preliminary data.</text>
</comment>